<dbReference type="NCBIfam" id="TIGR03781">
    <property type="entry name" value="Bac_Flav_CT_K"/>
    <property type="match status" value="1"/>
</dbReference>
<protein>
    <submittedName>
        <fullName evidence="2">Bacteroides conjugative transposon TraK protein</fullName>
    </submittedName>
</protein>
<proteinExistence type="predicted"/>
<dbReference type="InterPro" id="IPR022276">
    <property type="entry name" value="Conjug_transposon_TraK"/>
</dbReference>
<evidence type="ECO:0000313" key="3">
    <source>
        <dbReference type="Proteomes" id="UP000185003"/>
    </source>
</evidence>
<reference evidence="2 3" key="1">
    <citation type="submission" date="2016-11" db="EMBL/GenBank/DDBJ databases">
        <authorList>
            <person name="Jaros S."/>
            <person name="Januszkiewicz K."/>
            <person name="Wedrychowicz H."/>
        </authorList>
    </citation>
    <scope>NUCLEOTIDE SEQUENCE [LARGE SCALE GENOMIC DNA]</scope>
    <source>
        <strain evidence="2 3">DSM 24787</strain>
    </source>
</reference>
<keyword evidence="1" id="KW-0812">Transmembrane</keyword>
<dbReference type="AlphaFoldDB" id="A0A1N6E527"/>
<dbReference type="STRING" id="536979.SAMN04488055_1310"/>
<evidence type="ECO:0000313" key="2">
    <source>
        <dbReference type="EMBL" id="SIN78138.1"/>
    </source>
</evidence>
<keyword evidence="1" id="KW-1133">Transmembrane helix</keyword>
<gene>
    <name evidence="2" type="ORF">SAMN04488055_1310</name>
</gene>
<dbReference type="OrthoDB" id="1039148at2"/>
<organism evidence="2 3">
    <name type="scientific">Chitinophaga niabensis</name>
    <dbReference type="NCBI Taxonomy" id="536979"/>
    <lineage>
        <taxon>Bacteria</taxon>
        <taxon>Pseudomonadati</taxon>
        <taxon>Bacteroidota</taxon>
        <taxon>Chitinophagia</taxon>
        <taxon>Chitinophagales</taxon>
        <taxon>Chitinophagaceae</taxon>
        <taxon>Chitinophaga</taxon>
    </lineage>
</organism>
<name>A0A1N6E527_9BACT</name>
<dbReference type="Proteomes" id="UP000185003">
    <property type="component" value="Unassembled WGS sequence"/>
</dbReference>
<keyword evidence="3" id="KW-1185">Reference proteome</keyword>
<accession>A0A1N6E527</accession>
<dbReference type="EMBL" id="FSRA01000001">
    <property type="protein sequence ID" value="SIN78138.1"/>
    <property type="molecule type" value="Genomic_DNA"/>
</dbReference>
<evidence type="ECO:0000256" key="1">
    <source>
        <dbReference type="SAM" id="Phobius"/>
    </source>
</evidence>
<sequence>MFKMMKNVDVAFRYIRAISLLTAGGCIVICSLIIYKSYELAGKTQDRIYVLAGGKVLEAFASERKDNIGVEGRDHVKMFHFYFFTLSPDEKAIQQNINKALYLADRSAKSQYDDLKERNYYSNLISGNVNQTIQVDSVMLDTQQYPYYFRCFASQELTRPTSIVQRRLVTEGFLRNVSRSENNAHGFLVERWNVIENTDVNIKSR</sequence>
<feature type="transmembrane region" description="Helical" evidence="1">
    <location>
        <begin position="14"/>
        <end position="35"/>
    </location>
</feature>
<keyword evidence="1" id="KW-0472">Membrane</keyword>